<gene>
    <name evidence="1" type="ORF">Vau01_119940</name>
</gene>
<dbReference type="Proteomes" id="UP000612585">
    <property type="component" value="Unassembled WGS sequence"/>
</dbReference>
<reference evidence="1" key="1">
    <citation type="submission" date="2021-01" db="EMBL/GenBank/DDBJ databases">
        <title>Whole genome shotgun sequence of Virgisporangium aurantiacum NBRC 16421.</title>
        <authorList>
            <person name="Komaki H."/>
            <person name="Tamura T."/>
        </authorList>
    </citation>
    <scope>NUCLEOTIDE SEQUENCE</scope>
    <source>
        <strain evidence="1">NBRC 16421</strain>
    </source>
</reference>
<dbReference type="RefSeq" id="WP_204013151.1">
    <property type="nucleotide sequence ID" value="NZ_BOPG01000117.1"/>
</dbReference>
<accession>A0A8J3ZMS8</accession>
<organism evidence="1 2">
    <name type="scientific">Virgisporangium aurantiacum</name>
    <dbReference type="NCBI Taxonomy" id="175570"/>
    <lineage>
        <taxon>Bacteria</taxon>
        <taxon>Bacillati</taxon>
        <taxon>Actinomycetota</taxon>
        <taxon>Actinomycetes</taxon>
        <taxon>Micromonosporales</taxon>
        <taxon>Micromonosporaceae</taxon>
        <taxon>Virgisporangium</taxon>
    </lineage>
</organism>
<evidence type="ECO:0000313" key="2">
    <source>
        <dbReference type="Proteomes" id="UP000612585"/>
    </source>
</evidence>
<keyword evidence="2" id="KW-1185">Reference proteome</keyword>
<dbReference type="AlphaFoldDB" id="A0A8J3ZMS8"/>
<evidence type="ECO:0000313" key="1">
    <source>
        <dbReference type="EMBL" id="GIJ64478.1"/>
    </source>
</evidence>
<name>A0A8J3ZMS8_9ACTN</name>
<comment type="caution">
    <text evidence="1">The sequence shown here is derived from an EMBL/GenBank/DDBJ whole genome shotgun (WGS) entry which is preliminary data.</text>
</comment>
<protein>
    <submittedName>
        <fullName evidence="1">Uncharacterized protein</fullName>
    </submittedName>
</protein>
<sequence>MDAAIVAGLAALLGLAVGRFWDTHTEARRWRRDQRIRIYEQFAGAYYTSREAYRAVAVHQPGSVEEDAAASAALDLGAAFNRTVVAVWLHSSTPVAAAVHDLDVEVNKLFLAARSRRFTWPQWRDARRPAERAMERFTEAVRAELGLPRVPVTIHIDHRAAPNSPTG</sequence>
<dbReference type="EMBL" id="BOPG01000117">
    <property type="protein sequence ID" value="GIJ64478.1"/>
    <property type="molecule type" value="Genomic_DNA"/>
</dbReference>
<proteinExistence type="predicted"/>